<evidence type="ECO:0000256" key="1">
    <source>
        <dbReference type="SAM" id="Coils"/>
    </source>
</evidence>
<feature type="domain" description="HTH merR-type" evidence="2">
    <location>
        <begin position="36"/>
        <end position="75"/>
    </location>
</feature>
<geneLocation type="plasmid" evidence="3 4">
    <name>pBM19</name>
</geneLocation>
<protein>
    <recommendedName>
        <fullName evidence="2">HTH merR-type domain-containing protein</fullName>
    </recommendedName>
</protein>
<dbReference type="Gene3D" id="1.10.1660.10">
    <property type="match status" value="1"/>
</dbReference>
<dbReference type="GO" id="GO:0003677">
    <property type="term" value="F:DNA binding"/>
    <property type="evidence" value="ECO:0007669"/>
    <property type="project" value="InterPro"/>
</dbReference>
<dbReference type="InterPro" id="IPR009061">
    <property type="entry name" value="DNA-bd_dom_put_sf"/>
</dbReference>
<accession>A0A068LW24</accession>
<gene>
    <name evidence="3" type="ORF">BMMGA3_17265</name>
</gene>
<feature type="coiled-coil region" evidence="1">
    <location>
        <begin position="109"/>
        <end position="172"/>
    </location>
</feature>
<keyword evidence="3" id="KW-0614">Plasmid</keyword>
<evidence type="ECO:0000313" key="3">
    <source>
        <dbReference type="EMBL" id="AIE61800.1"/>
    </source>
</evidence>
<evidence type="ECO:0000313" key="4">
    <source>
        <dbReference type="Proteomes" id="UP000027602"/>
    </source>
</evidence>
<dbReference type="Pfam" id="PF13411">
    <property type="entry name" value="MerR_1"/>
    <property type="match status" value="1"/>
</dbReference>
<organism evidence="3 4">
    <name type="scientific">Bacillus methanolicus (strain MGA3 / ATCC 53907)</name>
    <dbReference type="NCBI Taxonomy" id="796606"/>
    <lineage>
        <taxon>Bacteria</taxon>
        <taxon>Bacillati</taxon>
        <taxon>Bacillota</taxon>
        <taxon>Bacilli</taxon>
        <taxon>Bacillales</taxon>
        <taxon>Bacillaceae</taxon>
        <taxon>Bacillus</taxon>
    </lineage>
</organism>
<dbReference type="PROSITE" id="PS50937">
    <property type="entry name" value="HTH_MERR_2"/>
    <property type="match status" value="1"/>
</dbReference>
<dbReference type="SUPFAM" id="SSF46955">
    <property type="entry name" value="Putative DNA-binding domain"/>
    <property type="match status" value="1"/>
</dbReference>
<name>A0A068LW24_BACMM</name>
<evidence type="ECO:0000259" key="2">
    <source>
        <dbReference type="PROSITE" id="PS50937"/>
    </source>
</evidence>
<dbReference type="Proteomes" id="UP000027602">
    <property type="component" value="Plasmid pBM19"/>
</dbReference>
<dbReference type="HOGENOM" id="CLU_112327_0_1_9"/>
<sequence>MKEYSTKDISNIVGIATPTVRKYAQALEKEGYVFTRNENGFRIFVDEDIEILQQMKQMSNESGMNIVHIASTLINQRKQNPVDTIQNESEVATPVKSEAKEEEEEVLNIDRIDKKYDALLKEIQELKQLVREQQAYIDERLEKRDQMIIQSIRSLQEQRQALLEASTSKEKKGFFARLFSKRL</sequence>
<proteinExistence type="predicted"/>
<dbReference type="InterPro" id="IPR000551">
    <property type="entry name" value="MerR-type_HTH_dom"/>
</dbReference>
<keyword evidence="4" id="KW-1185">Reference proteome</keyword>
<dbReference type="AlphaFoldDB" id="A0A068LW24"/>
<keyword evidence="1" id="KW-0175">Coiled coil</keyword>
<dbReference type="RefSeq" id="WP_041825978.1">
    <property type="nucleotide sequence ID" value="NZ_CP007741.1"/>
</dbReference>
<reference evidence="3 4" key="1">
    <citation type="journal article" date="2015" name="BMC Genomics">
        <title>Transcriptome analysis of thermophilic methylotrophic Bacillus methanolicus MGA3 using RNA-sequencing provides detailed insights into its previously uncharted transcriptional landscape.</title>
        <authorList>
            <person name="Irla M."/>
            <person name="Neshat A."/>
            <person name="Brautaset T."/>
            <person name="Ruckert C."/>
            <person name="Kalinowski J."/>
            <person name="Wendisch V.F."/>
        </authorList>
    </citation>
    <scope>NUCLEOTIDE SEQUENCE [LARGE SCALE GENOMIC DNA]</scope>
    <source>
        <strain evidence="4">MGA3 / ATCC 53907</strain>
        <plasmid evidence="4">Plasmid pBM19</plasmid>
    </source>
</reference>
<dbReference type="KEGG" id="bmet:BMMGA3_17265"/>
<dbReference type="EMBL" id="CP007741">
    <property type="protein sequence ID" value="AIE61800.1"/>
    <property type="molecule type" value="Genomic_DNA"/>
</dbReference>
<dbReference type="GO" id="GO:0006355">
    <property type="term" value="P:regulation of DNA-templated transcription"/>
    <property type="evidence" value="ECO:0007669"/>
    <property type="project" value="InterPro"/>
</dbReference>